<keyword evidence="1" id="KW-0812">Transmembrane</keyword>
<keyword evidence="1" id="KW-1133">Transmembrane helix</keyword>
<comment type="caution">
    <text evidence="2">The sequence shown here is derived from an EMBL/GenBank/DDBJ whole genome shotgun (WGS) entry which is preliminary data.</text>
</comment>
<name>A0A3E1Y4L6_9BACT</name>
<protein>
    <submittedName>
        <fullName evidence="2">Uncharacterized protein</fullName>
    </submittedName>
</protein>
<proteinExistence type="predicted"/>
<dbReference type="EMBL" id="QPMM01000013">
    <property type="protein sequence ID" value="RFS19586.1"/>
    <property type="molecule type" value="Genomic_DNA"/>
</dbReference>
<dbReference type="AlphaFoldDB" id="A0A3E1Y4L6"/>
<keyword evidence="3" id="KW-1185">Reference proteome</keyword>
<feature type="transmembrane region" description="Helical" evidence="1">
    <location>
        <begin position="35"/>
        <end position="56"/>
    </location>
</feature>
<evidence type="ECO:0000313" key="2">
    <source>
        <dbReference type="EMBL" id="RFS19586.1"/>
    </source>
</evidence>
<dbReference type="OrthoDB" id="680593at2"/>
<reference evidence="2 3" key="1">
    <citation type="submission" date="2018-07" db="EMBL/GenBank/DDBJ databases">
        <title>Chitinophaga K2CV101002-2 sp. nov., isolated from a monsoon evergreen broad-leaved forest soil.</title>
        <authorList>
            <person name="Lv Y."/>
        </authorList>
    </citation>
    <scope>NUCLEOTIDE SEQUENCE [LARGE SCALE GENOMIC DNA]</scope>
    <source>
        <strain evidence="2 3">GDMCC 1.1288</strain>
    </source>
</reference>
<gene>
    <name evidence="2" type="ORF">DVR12_23440</name>
</gene>
<accession>A0A3E1Y4L6</accession>
<dbReference type="Proteomes" id="UP000260644">
    <property type="component" value="Unassembled WGS sequence"/>
</dbReference>
<sequence length="68" mass="7715">MNRIALFALIIGIILAFVAYYTDFNDLPGATELRAPGFVGYILIISALGWFSLNTLHQWGRESRLYYS</sequence>
<keyword evidence="1" id="KW-0472">Membrane</keyword>
<evidence type="ECO:0000313" key="3">
    <source>
        <dbReference type="Proteomes" id="UP000260644"/>
    </source>
</evidence>
<dbReference type="RefSeq" id="WP_116978240.1">
    <property type="nucleotide sequence ID" value="NZ_QPMM01000013.1"/>
</dbReference>
<evidence type="ECO:0000256" key="1">
    <source>
        <dbReference type="SAM" id="Phobius"/>
    </source>
</evidence>
<organism evidence="2 3">
    <name type="scientific">Chitinophaga silvatica</name>
    <dbReference type="NCBI Taxonomy" id="2282649"/>
    <lineage>
        <taxon>Bacteria</taxon>
        <taxon>Pseudomonadati</taxon>
        <taxon>Bacteroidota</taxon>
        <taxon>Chitinophagia</taxon>
        <taxon>Chitinophagales</taxon>
        <taxon>Chitinophagaceae</taxon>
        <taxon>Chitinophaga</taxon>
    </lineage>
</organism>